<evidence type="ECO:0000313" key="2">
    <source>
        <dbReference type="EMBL" id="GLC87042.1"/>
    </source>
</evidence>
<keyword evidence="1" id="KW-0472">Membrane</keyword>
<keyword evidence="3" id="KW-1185">Reference proteome</keyword>
<evidence type="ECO:0000256" key="1">
    <source>
        <dbReference type="SAM" id="Phobius"/>
    </source>
</evidence>
<keyword evidence="1" id="KW-1133">Transmembrane helix</keyword>
<feature type="transmembrane region" description="Helical" evidence="1">
    <location>
        <begin position="81"/>
        <end position="105"/>
    </location>
</feature>
<keyword evidence="1" id="KW-0812">Transmembrane</keyword>
<dbReference type="RefSeq" id="WP_264986780.1">
    <property type="nucleotide sequence ID" value="NZ_BRZA01000001.1"/>
</dbReference>
<accession>A0ABQ5NF78</accession>
<gene>
    <name evidence="2" type="ORF">LYSBPC_01690</name>
</gene>
<feature type="transmembrane region" description="Helical" evidence="1">
    <location>
        <begin position="148"/>
        <end position="169"/>
    </location>
</feature>
<dbReference type="EMBL" id="BRZA01000001">
    <property type="protein sequence ID" value="GLC87042.1"/>
    <property type="molecule type" value="Genomic_DNA"/>
</dbReference>
<dbReference type="Pfam" id="PF22564">
    <property type="entry name" value="HAAS"/>
    <property type="match status" value="1"/>
</dbReference>
<dbReference type="Proteomes" id="UP001065593">
    <property type="component" value="Unassembled WGS sequence"/>
</dbReference>
<comment type="caution">
    <text evidence="2">The sequence shown here is derived from an EMBL/GenBank/DDBJ whole genome shotgun (WGS) entry which is preliminary data.</text>
</comment>
<organism evidence="2 3">
    <name type="scientific">Lysinibacillus piscis</name>
    <dbReference type="NCBI Taxonomy" id="2518931"/>
    <lineage>
        <taxon>Bacteria</taxon>
        <taxon>Bacillati</taxon>
        <taxon>Bacillota</taxon>
        <taxon>Bacilli</taxon>
        <taxon>Bacillales</taxon>
        <taxon>Bacillaceae</taxon>
        <taxon>Lysinibacillus</taxon>
    </lineage>
</organism>
<reference evidence="2" key="1">
    <citation type="submission" date="2022-08" db="EMBL/GenBank/DDBJ databases">
        <title>Draft genome sequence of Lysinibacillus sp. strain KH24.</title>
        <authorList>
            <person name="Kanbe H."/>
            <person name="Itoh H."/>
        </authorList>
    </citation>
    <scope>NUCLEOTIDE SEQUENCE</scope>
    <source>
        <strain evidence="2">KH24</strain>
    </source>
</reference>
<sequence>MDKASYLKKLRWKLRRLPVQEIDAALAYYEEYFEEAGQENEQQVIKQLGSPSAVAAQIIADFALKDIDSTASSTKKNMTTLWLVILAILSAPLSLPLLATVFLLILTVGIVIFSIIFSIIAVIVSIFLGGIAAFIAGFLVLMEHWPTALLFMGLGLIVIGISILLYPFVARVIKKIGQVSVQIVSQLFHKITKKRQEEF</sequence>
<name>A0ABQ5NF78_9BACI</name>
<evidence type="ECO:0008006" key="4">
    <source>
        <dbReference type="Google" id="ProtNLM"/>
    </source>
</evidence>
<protein>
    <recommendedName>
        <fullName evidence="4">DUF1700 domain-containing protein</fullName>
    </recommendedName>
</protein>
<proteinExistence type="predicted"/>
<feature type="transmembrane region" description="Helical" evidence="1">
    <location>
        <begin position="111"/>
        <end position="141"/>
    </location>
</feature>
<evidence type="ECO:0000313" key="3">
    <source>
        <dbReference type="Proteomes" id="UP001065593"/>
    </source>
</evidence>